<dbReference type="AlphaFoldDB" id="A0A1F6X227"/>
<sequence length="107" mass="12147">MNKLKLIIASAYAALVSVLFVVIITIISELVPSLKDWLKNLFGHHWVSKSILSVLLYLIVAKILYFSVCNNNNGQRVRKSLKLLLIFVVLGVVAISLFYIGHYFHIF</sequence>
<keyword evidence="1" id="KW-0812">Transmembrane</keyword>
<reference evidence="2 3" key="1">
    <citation type="journal article" date="2016" name="Nat. Commun.">
        <title>Thousands of microbial genomes shed light on interconnected biogeochemical processes in an aquifer system.</title>
        <authorList>
            <person name="Anantharaman K."/>
            <person name="Brown C.T."/>
            <person name="Hug L.A."/>
            <person name="Sharon I."/>
            <person name="Castelle C.J."/>
            <person name="Probst A.J."/>
            <person name="Thomas B.C."/>
            <person name="Singh A."/>
            <person name="Wilkins M.J."/>
            <person name="Karaoz U."/>
            <person name="Brodie E.L."/>
            <person name="Williams K.H."/>
            <person name="Hubbard S.S."/>
            <person name="Banfield J.F."/>
        </authorList>
    </citation>
    <scope>NUCLEOTIDE SEQUENCE [LARGE SCALE GENOMIC DNA]</scope>
</reference>
<feature type="transmembrane region" description="Helical" evidence="1">
    <location>
        <begin position="81"/>
        <end position="104"/>
    </location>
</feature>
<keyword evidence="1" id="KW-1133">Transmembrane helix</keyword>
<gene>
    <name evidence="2" type="ORF">A2995_00375</name>
</gene>
<feature type="transmembrane region" description="Helical" evidence="1">
    <location>
        <begin position="51"/>
        <end position="69"/>
    </location>
</feature>
<dbReference type="EMBL" id="MFUP01000005">
    <property type="protein sequence ID" value="OGI88176.1"/>
    <property type="molecule type" value="Genomic_DNA"/>
</dbReference>
<protein>
    <recommendedName>
        <fullName evidence="4">DUF5658 domain-containing protein</fullName>
    </recommendedName>
</protein>
<accession>A0A1F6X227</accession>
<organism evidence="2 3">
    <name type="scientific">Candidatus Nomurabacteria bacterium RIFCSPLOWO2_01_FULL_33_24</name>
    <dbReference type="NCBI Taxonomy" id="1801765"/>
    <lineage>
        <taxon>Bacteria</taxon>
        <taxon>Candidatus Nomuraibacteriota</taxon>
    </lineage>
</organism>
<evidence type="ECO:0000256" key="1">
    <source>
        <dbReference type="SAM" id="Phobius"/>
    </source>
</evidence>
<evidence type="ECO:0000313" key="3">
    <source>
        <dbReference type="Proteomes" id="UP000185809"/>
    </source>
</evidence>
<feature type="transmembrane region" description="Helical" evidence="1">
    <location>
        <begin position="12"/>
        <end position="31"/>
    </location>
</feature>
<proteinExistence type="predicted"/>
<dbReference type="Proteomes" id="UP000185809">
    <property type="component" value="Unassembled WGS sequence"/>
</dbReference>
<keyword evidence="1" id="KW-0472">Membrane</keyword>
<name>A0A1F6X227_9BACT</name>
<evidence type="ECO:0000313" key="2">
    <source>
        <dbReference type="EMBL" id="OGI88176.1"/>
    </source>
</evidence>
<comment type="caution">
    <text evidence="2">The sequence shown here is derived from an EMBL/GenBank/DDBJ whole genome shotgun (WGS) entry which is preliminary data.</text>
</comment>
<evidence type="ECO:0008006" key="4">
    <source>
        <dbReference type="Google" id="ProtNLM"/>
    </source>
</evidence>